<evidence type="ECO:0000259" key="6">
    <source>
        <dbReference type="SMART" id="SM00363"/>
    </source>
</evidence>
<evidence type="ECO:0000313" key="7">
    <source>
        <dbReference type="EMBL" id="RMA82192.1"/>
    </source>
</evidence>
<dbReference type="PIRSF" id="PIRSF016821">
    <property type="entry name" value="HSP15"/>
    <property type="match status" value="1"/>
</dbReference>
<dbReference type="RefSeq" id="WP_121875539.1">
    <property type="nucleotide sequence ID" value="NZ_REFJ01000001.1"/>
</dbReference>
<keyword evidence="8" id="KW-1185">Reference proteome</keyword>
<dbReference type="GO" id="GO:0003677">
    <property type="term" value="F:DNA binding"/>
    <property type="evidence" value="ECO:0007669"/>
    <property type="project" value="UniProtKB-KW"/>
</dbReference>
<keyword evidence="7" id="KW-0346">Stress response</keyword>
<evidence type="ECO:0000256" key="1">
    <source>
        <dbReference type="ARBA" id="ARBA00008396"/>
    </source>
</evidence>
<dbReference type="InterPro" id="IPR036986">
    <property type="entry name" value="S4_RNA-bd_sf"/>
</dbReference>
<dbReference type="GO" id="GO:0043023">
    <property type="term" value="F:ribosomal large subunit binding"/>
    <property type="evidence" value="ECO:0007669"/>
    <property type="project" value="InterPro"/>
</dbReference>
<dbReference type="AlphaFoldDB" id="A0A3M0ATD4"/>
<dbReference type="Gene3D" id="3.10.290.10">
    <property type="entry name" value="RNA-binding S4 domain"/>
    <property type="match status" value="1"/>
</dbReference>
<feature type="compositionally biased region" description="Basic and acidic residues" evidence="5">
    <location>
        <begin position="103"/>
        <end position="114"/>
    </location>
</feature>
<evidence type="ECO:0000256" key="3">
    <source>
        <dbReference type="ARBA" id="ARBA00023125"/>
    </source>
</evidence>
<evidence type="ECO:0000256" key="5">
    <source>
        <dbReference type="SAM" id="MobiDB-lite"/>
    </source>
</evidence>
<evidence type="ECO:0000313" key="8">
    <source>
        <dbReference type="Proteomes" id="UP000267187"/>
    </source>
</evidence>
<evidence type="ECO:0000256" key="2">
    <source>
        <dbReference type="ARBA" id="ARBA00022884"/>
    </source>
</evidence>
<feature type="region of interest" description="Disordered" evidence="5">
    <location>
        <begin position="103"/>
        <end position="134"/>
    </location>
</feature>
<reference evidence="7 8" key="1">
    <citation type="submission" date="2018-10" db="EMBL/GenBank/DDBJ databases">
        <title>Genomic Encyclopedia of Type Strains, Phase IV (KMG-IV): sequencing the most valuable type-strain genomes for metagenomic binning, comparative biology and taxonomic classification.</title>
        <authorList>
            <person name="Goeker M."/>
        </authorList>
    </citation>
    <scope>NUCLEOTIDE SEQUENCE [LARGE SCALE GENOMIC DNA]</scope>
    <source>
        <strain evidence="7 8">DSM 25080</strain>
    </source>
</reference>
<keyword evidence="3 4" id="KW-0238">DNA-binding</keyword>
<dbReference type="PROSITE" id="PS50889">
    <property type="entry name" value="S4"/>
    <property type="match status" value="1"/>
</dbReference>
<feature type="domain" description="RNA-binding S4" evidence="6">
    <location>
        <begin position="8"/>
        <end position="75"/>
    </location>
</feature>
<dbReference type="Pfam" id="PF01479">
    <property type="entry name" value="S4"/>
    <property type="match status" value="1"/>
</dbReference>
<dbReference type="CDD" id="cd00165">
    <property type="entry name" value="S4"/>
    <property type="match status" value="1"/>
</dbReference>
<comment type="similarity">
    <text evidence="1 4">Belongs to the HSP15 family.</text>
</comment>
<protein>
    <recommendedName>
        <fullName evidence="4">Heat shock protein 15</fullName>
    </recommendedName>
</protein>
<dbReference type="Proteomes" id="UP000267187">
    <property type="component" value="Unassembled WGS sequence"/>
</dbReference>
<comment type="caution">
    <text evidence="7">The sequence shown here is derived from an EMBL/GenBank/DDBJ whole genome shotgun (WGS) entry which is preliminary data.</text>
</comment>
<sequence length="134" mass="15134">MGSPLTAVRADKWLWSVRLFKTRSLAKSAIESGKVLVGGQRIKPSRDLHLGDELKVTLGYDDRIIIVRGLIEKRVGAPIAAEQYEETEASIKAREKAAELRKAHRGADILSEHRPTKKQRRQIHRFKRIDTADG</sequence>
<organism evidence="7 8">
    <name type="scientific">Umboniibacter marinipuniceus</name>
    <dbReference type="NCBI Taxonomy" id="569599"/>
    <lineage>
        <taxon>Bacteria</taxon>
        <taxon>Pseudomonadati</taxon>
        <taxon>Pseudomonadota</taxon>
        <taxon>Gammaproteobacteria</taxon>
        <taxon>Cellvibrionales</taxon>
        <taxon>Cellvibrionaceae</taxon>
        <taxon>Umboniibacter</taxon>
    </lineage>
</organism>
<name>A0A3M0ATD4_9GAMM</name>
<dbReference type="SUPFAM" id="SSF55174">
    <property type="entry name" value="Alpha-L RNA-binding motif"/>
    <property type="match status" value="1"/>
</dbReference>
<feature type="compositionally biased region" description="Basic residues" evidence="5">
    <location>
        <begin position="115"/>
        <end position="127"/>
    </location>
</feature>
<dbReference type="InterPro" id="IPR002942">
    <property type="entry name" value="S4_RNA-bd"/>
</dbReference>
<proteinExistence type="inferred from homology"/>
<dbReference type="InterPro" id="IPR025708">
    <property type="entry name" value="HSP15"/>
</dbReference>
<keyword evidence="2 4" id="KW-0694">RNA-binding</keyword>
<dbReference type="OrthoDB" id="9797176at2"/>
<dbReference type="GO" id="GO:0003727">
    <property type="term" value="F:single-stranded RNA binding"/>
    <property type="evidence" value="ECO:0007669"/>
    <property type="project" value="InterPro"/>
</dbReference>
<dbReference type="SMART" id="SM00363">
    <property type="entry name" value="S4"/>
    <property type="match status" value="1"/>
</dbReference>
<dbReference type="GO" id="GO:0034605">
    <property type="term" value="P:cellular response to heat"/>
    <property type="evidence" value="ECO:0007669"/>
    <property type="project" value="InterPro"/>
</dbReference>
<dbReference type="EMBL" id="REFJ01000001">
    <property type="protein sequence ID" value="RMA82192.1"/>
    <property type="molecule type" value="Genomic_DNA"/>
</dbReference>
<accession>A0A3M0ATD4</accession>
<gene>
    <name evidence="7" type="ORF">DFR27_0140</name>
</gene>
<evidence type="ECO:0000256" key="4">
    <source>
        <dbReference type="PIRNR" id="PIRNR016821"/>
    </source>
</evidence>